<dbReference type="Gene3D" id="3.40.50.880">
    <property type="match status" value="1"/>
</dbReference>
<dbReference type="Gene3D" id="3.20.20.80">
    <property type="entry name" value="Glycosidases"/>
    <property type="match status" value="1"/>
</dbReference>
<dbReference type="InterPro" id="IPR013738">
    <property type="entry name" value="Beta_galactosidase_Trimer"/>
</dbReference>
<protein>
    <recommendedName>
        <fullName evidence="3 6">Beta-galactosidase</fullName>
        <shortName evidence="6">Beta-gal</shortName>
        <ecNumber evidence="3 6">3.2.1.23</ecNumber>
    </recommendedName>
</protein>
<evidence type="ECO:0000259" key="9">
    <source>
        <dbReference type="Pfam" id="PF08533"/>
    </source>
</evidence>
<dbReference type="Proteomes" id="UP001595685">
    <property type="component" value="Unassembled WGS sequence"/>
</dbReference>
<evidence type="ECO:0000259" key="8">
    <source>
        <dbReference type="Pfam" id="PF08532"/>
    </source>
</evidence>
<evidence type="ECO:0000256" key="1">
    <source>
        <dbReference type="ARBA" id="ARBA00001412"/>
    </source>
</evidence>
<evidence type="ECO:0000313" key="11">
    <source>
        <dbReference type="Proteomes" id="UP001595685"/>
    </source>
</evidence>
<dbReference type="EMBL" id="JBHRWW010000009">
    <property type="protein sequence ID" value="MFC3689361.1"/>
    <property type="molecule type" value="Genomic_DNA"/>
</dbReference>
<dbReference type="SUPFAM" id="SSF51445">
    <property type="entry name" value="(Trans)glycosidases"/>
    <property type="match status" value="1"/>
</dbReference>
<sequence>MREWPTDRLLLGGDYNPEQWPEETLEDDVARMQEAGVTFATVGVFSWALLEPEPGRYETAWLDRVLDRLHEADVVVDLATATASAPPWFARLHPDALPVTRDGLRLSHGSRQTWCPSSPDFRRRSLDLVRVLADRYAGHPAVAMWHVGNEFGCHNLMCFCDTSAEHFRSWLLARYGDLDGLNAAWGTTFWSQRYTEVGDVVPPRTTTAIPNPTAELDWRRFCSDASLAQHVAERDLLHELSPGVPVTTNFMVGFSFEGLDYWRWAPEQDVVSNDHYRGAHLPHPEAELAMSADITRGLSGGAPWVLMEHSTSAVNWQPVNPLKPQGQMLRDSLSHVARGADTVGFFQWRASVAGAEKYHSGLLPHAGTDTRRFREVTELGRVLRACGEVAGSRTESRVAVVVDYESLWTTDAASTPTQLHRYTDELRAWYEAAFRAGATVTGVSAEGDLSGYDVVLAPSLHLVSDAGAAGLAAAAGAGAQVVLTYFSGTVDPDDHVRPGGYPGAFRDLLGVRVEEFAPLLPGQRTTLRAEDGSAVPGLDRATGTVWSEWLQALDGTDVVASFVDGPAAGDPAVTRRTTGAGAAWYVATRLEPDAVDAVLGAVLGAAGVGPVVPGLPAGVDAVRRRSSTGSWLFLLDHSGAGATVPVVGTDLVSGAVATTGQPLVLAPGGVAVVRETGTDSGGRGSGGDDGSA</sequence>
<keyword evidence="5 6" id="KW-0326">Glycosidase</keyword>
<feature type="domain" description="Beta-galactosidase trimerisation" evidence="8">
    <location>
        <begin position="397"/>
        <end position="608"/>
    </location>
</feature>
<accession>A0ABV7WK00</accession>
<dbReference type="PANTHER" id="PTHR36447">
    <property type="entry name" value="BETA-GALACTOSIDASE GANA"/>
    <property type="match status" value="1"/>
</dbReference>
<dbReference type="PANTHER" id="PTHR36447:SF1">
    <property type="entry name" value="BETA-GALACTOSIDASE GANA"/>
    <property type="match status" value="1"/>
</dbReference>
<dbReference type="CDD" id="cd03143">
    <property type="entry name" value="A4_beta-galactosidase_middle_domain"/>
    <property type="match status" value="1"/>
</dbReference>
<evidence type="ECO:0000259" key="7">
    <source>
        <dbReference type="Pfam" id="PF02449"/>
    </source>
</evidence>
<dbReference type="EC" id="3.2.1.23" evidence="3 6"/>
<dbReference type="InterPro" id="IPR013529">
    <property type="entry name" value="Glyco_hydro_42_N"/>
</dbReference>
<dbReference type="InterPro" id="IPR013739">
    <property type="entry name" value="Beta_galactosidase_C"/>
</dbReference>
<evidence type="ECO:0000256" key="5">
    <source>
        <dbReference type="ARBA" id="ARBA00023295"/>
    </source>
</evidence>
<dbReference type="SUPFAM" id="SSF52317">
    <property type="entry name" value="Class I glutamine amidotransferase-like"/>
    <property type="match status" value="1"/>
</dbReference>
<dbReference type="RefSeq" id="WP_340293856.1">
    <property type="nucleotide sequence ID" value="NZ_JBBEOI010000125.1"/>
</dbReference>
<keyword evidence="4 6" id="KW-0378">Hydrolase</keyword>
<evidence type="ECO:0000256" key="2">
    <source>
        <dbReference type="ARBA" id="ARBA00005940"/>
    </source>
</evidence>
<evidence type="ECO:0000256" key="3">
    <source>
        <dbReference type="ARBA" id="ARBA00012756"/>
    </source>
</evidence>
<dbReference type="InterPro" id="IPR017853">
    <property type="entry name" value="GH"/>
</dbReference>
<feature type="domain" description="Beta-galactosidase C-terminal" evidence="9">
    <location>
        <begin position="618"/>
        <end position="675"/>
    </location>
</feature>
<dbReference type="InterPro" id="IPR013780">
    <property type="entry name" value="Glyco_hydro_b"/>
</dbReference>
<dbReference type="InterPro" id="IPR029062">
    <property type="entry name" value="Class_I_gatase-like"/>
</dbReference>
<comment type="similarity">
    <text evidence="2 6">Belongs to the glycosyl hydrolase 42 family.</text>
</comment>
<dbReference type="PIRSF" id="PIRSF001084">
    <property type="entry name" value="B-galactosidase"/>
    <property type="match status" value="1"/>
</dbReference>
<evidence type="ECO:0000313" key="10">
    <source>
        <dbReference type="EMBL" id="MFC3689361.1"/>
    </source>
</evidence>
<reference evidence="11" key="1">
    <citation type="journal article" date="2019" name="Int. J. Syst. Evol. Microbiol.">
        <title>The Global Catalogue of Microorganisms (GCM) 10K type strain sequencing project: providing services to taxonomists for standard genome sequencing and annotation.</title>
        <authorList>
            <consortium name="The Broad Institute Genomics Platform"/>
            <consortium name="The Broad Institute Genome Sequencing Center for Infectious Disease"/>
            <person name="Wu L."/>
            <person name="Ma J."/>
        </authorList>
    </citation>
    <scope>NUCLEOTIDE SEQUENCE [LARGE SCALE GENOMIC DNA]</scope>
    <source>
        <strain evidence="11">NCAIM B.02333</strain>
    </source>
</reference>
<dbReference type="Pfam" id="PF08533">
    <property type="entry name" value="Glyco_hydro_42C"/>
    <property type="match status" value="1"/>
</dbReference>
<evidence type="ECO:0000256" key="4">
    <source>
        <dbReference type="ARBA" id="ARBA00022801"/>
    </source>
</evidence>
<dbReference type="InterPro" id="IPR003476">
    <property type="entry name" value="Glyco_hydro_42"/>
</dbReference>
<dbReference type="GO" id="GO:0004565">
    <property type="term" value="F:beta-galactosidase activity"/>
    <property type="evidence" value="ECO:0007669"/>
    <property type="project" value="UniProtKB-EC"/>
</dbReference>
<keyword evidence="11" id="KW-1185">Reference proteome</keyword>
<comment type="caution">
    <text evidence="10">The sequence shown here is derived from an EMBL/GenBank/DDBJ whole genome shotgun (WGS) entry which is preliminary data.</text>
</comment>
<name>A0ABV7WK00_9MICO</name>
<dbReference type="Gene3D" id="2.60.40.1180">
    <property type="entry name" value="Golgi alpha-mannosidase II"/>
    <property type="match status" value="1"/>
</dbReference>
<comment type="catalytic activity">
    <reaction evidence="1 6">
        <text>Hydrolysis of terminal non-reducing beta-D-galactose residues in beta-D-galactosides.</text>
        <dbReference type="EC" id="3.2.1.23"/>
    </reaction>
</comment>
<evidence type="ECO:0000256" key="6">
    <source>
        <dbReference type="PIRNR" id="PIRNR001084"/>
    </source>
</evidence>
<dbReference type="Pfam" id="PF08532">
    <property type="entry name" value="Glyco_hydro_42M"/>
    <property type="match status" value="1"/>
</dbReference>
<organism evidence="10 11">
    <name type="scientific">Aquipuribacter hungaricus</name>
    <dbReference type="NCBI Taxonomy" id="545624"/>
    <lineage>
        <taxon>Bacteria</taxon>
        <taxon>Bacillati</taxon>
        <taxon>Actinomycetota</taxon>
        <taxon>Actinomycetes</taxon>
        <taxon>Micrococcales</taxon>
        <taxon>Intrasporangiaceae</taxon>
        <taxon>Aquipuribacter</taxon>
    </lineage>
</organism>
<gene>
    <name evidence="10" type="ORF">ACFOLH_13510</name>
</gene>
<dbReference type="Pfam" id="PF02449">
    <property type="entry name" value="Glyco_hydro_42"/>
    <property type="match status" value="1"/>
</dbReference>
<feature type="domain" description="Glycoside hydrolase family 42 N-terminal" evidence="7">
    <location>
        <begin position="14"/>
        <end position="384"/>
    </location>
</feature>
<proteinExistence type="inferred from homology"/>